<evidence type="ECO:0000256" key="1">
    <source>
        <dbReference type="ARBA" id="ARBA00022553"/>
    </source>
</evidence>
<dbReference type="EMBL" id="JAXOVC010000004">
    <property type="protein sequence ID" value="KAK4502420.1"/>
    <property type="molecule type" value="Genomic_DNA"/>
</dbReference>
<dbReference type="Gene3D" id="2.30.29.30">
    <property type="entry name" value="Pleckstrin-homology domain (PH domain)/Phosphotyrosine-binding domain (PTB)"/>
    <property type="match status" value="1"/>
</dbReference>
<dbReference type="PROSITE" id="PS50003">
    <property type="entry name" value="PH_DOMAIN"/>
    <property type="match status" value="1"/>
</dbReference>
<dbReference type="InterPro" id="IPR011993">
    <property type="entry name" value="PH-like_dom_sf"/>
</dbReference>
<feature type="region of interest" description="Disordered" evidence="3">
    <location>
        <begin position="1"/>
        <end position="353"/>
    </location>
</feature>
<evidence type="ECO:0000313" key="8">
    <source>
        <dbReference type="Proteomes" id="UP001305779"/>
    </source>
</evidence>
<dbReference type="Pfam" id="PF23582">
    <property type="entry name" value="WHD_RGF3"/>
    <property type="match status" value="1"/>
</dbReference>
<organism evidence="7 8">
    <name type="scientific">Zasmidium cellare</name>
    <name type="common">Wine cellar mold</name>
    <name type="synonym">Racodium cellare</name>
    <dbReference type="NCBI Taxonomy" id="395010"/>
    <lineage>
        <taxon>Eukaryota</taxon>
        <taxon>Fungi</taxon>
        <taxon>Dikarya</taxon>
        <taxon>Ascomycota</taxon>
        <taxon>Pezizomycotina</taxon>
        <taxon>Dothideomycetes</taxon>
        <taxon>Dothideomycetidae</taxon>
        <taxon>Mycosphaerellales</taxon>
        <taxon>Mycosphaerellaceae</taxon>
        <taxon>Zasmidium</taxon>
    </lineage>
</organism>
<dbReference type="SMART" id="SM00233">
    <property type="entry name" value="PH"/>
    <property type="match status" value="1"/>
</dbReference>
<dbReference type="Proteomes" id="UP001305779">
    <property type="component" value="Unassembled WGS sequence"/>
</dbReference>
<comment type="caution">
    <text evidence="7">The sequence shown here is derived from an EMBL/GenBank/DDBJ whole genome shotgun (WGS) entry which is preliminary data.</text>
</comment>
<keyword evidence="1" id="KW-0597">Phosphoprotein</keyword>
<dbReference type="SMART" id="SM00036">
    <property type="entry name" value="CNH"/>
    <property type="match status" value="1"/>
</dbReference>
<name>A0ABR0EME4_ZASCE</name>
<feature type="domain" description="PH" evidence="4">
    <location>
        <begin position="1130"/>
        <end position="1305"/>
    </location>
</feature>
<evidence type="ECO:0000313" key="7">
    <source>
        <dbReference type="EMBL" id="KAK4502420.1"/>
    </source>
</evidence>
<feature type="region of interest" description="Disordered" evidence="3">
    <location>
        <begin position="452"/>
        <end position="490"/>
    </location>
</feature>
<feature type="region of interest" description="Disordered" evidence="3">
    <location>
        <begin position="390"/>
        <end position="420"/>
    </location>
</feature>
<dbReference type="InterPro" id="IPR057283">
    <property type="entry name" value="RGF3_WH"/>
</dbReference>
<feature type="compositionally biased region" description="Pro residues" evidence="3">
    <location>
        <begin position="647"/>
        <end position="656"/>
    </location>
</feature>
<feature type="compositionally biased region" description="Basic and acidic residues" evidence="3">
    <location>
        <begin position="692"/>
        <end position="701"/>
    </location>
</feature>
<feature type="compositionally biased region" description="Polar residues" evidence="3">
    <location>
        <begin position="135"/>
        <end position="159"/>
    </location>
</feature>
<dbReference type="Gene3D" id="1.20.900.10">
    <property type="entry name" value="Dbl homology (DH) domain"/>
    <property type="match status" value="1"/>
</dbReference>
<evidence type="ECO:0000256" key="3">
    <source>
        <dbReference type="SAM" id="MobiDB-lite"/>
    </source>
</evidence>
<feature type="region of interest" description="Disordered" evidence="3">
    <location>
        <begin position="675"/>
        <end position="718"/>
    </location>
</feature>
<dbReference type="PANTHER" id="PTHR46572:SF1">
    <property type="entry name" value="RHO1 GUANINE NUCLEOTIDE EXCHANGE FACTOR TUS1"/>
    <property type="match status" value="1"/>
</dbReference>
<feature type="region of interest" description="Disordered" evidence="3">
    <location>
        <begin position="561"/>
        <end position="662"/>
    </location>
</feature>
<dbReference type="InterPro" id="IPR001849">
    <property type="entry name" value="PH_domain"/>
</dbReference>
<dbReference type="PROSITE" id="PS50010">
    <property type="entry name" value="DH_2"/>
    <property type="match status" value="1"/>
</dbReference>
<dbReference type="SMART" id="SM00325">
    <property type="entry name" value="RhoGEF"/>
    <property type="match status" value="1"/>
</dbReference>
<sequence length="1724" mass="191129">MSYHHSGHYQQGQQQQPPQQGYWDSHNQYHPPPQNGGGGYQPQYGQEYAQYEQQPPSNYPGQASYNHYRGGPVQQQQPTGYGYQDQYQSPRSTTFGYNSPPQQGYNPQDYSQHSQPASAHPPPQQSYNPAAYANFNHSQPQASYNPATFPDTQLHSTSGPVDPYAYSSPSYSQPPVSPRQPSYAQSPQTQYSSQYSPQPPARQYTGYQSAQSPPPPQHSQYGYPQAQPGAAQTAPYPTDGYAPHSGSNHLQRQPTTMPSAMSTMASSEPWAPSPPAHHGGGSFRQSPSQNYGSYQQPSPLSSTPGPTPPAHGPSRSNTLDRHPQERPLPPHPSESDYFDSHSGSRTHTGFSRDDELDNDALFEEVENAVRNAGRGSVGARSPSISIIQAPFQPPAHAPSFSSSRDSRASRNGTVNGHLSPVVPQHVTHEAQYSSDSDAEATQGLAMIAAAEAEDRRTSGGIQMPLASNFGSQRAPRQPQQQFEASDSDMLPDMTSLTGYNIGMSYGGDPSQLAAGGELNGEVYSQNASSQHSSMRRSHASQSSQMSRVSYGYGSESIHPFPPFNPAARVEVGGTGGLEEPTADGRRQSYDEGDEYSLMESGLPDRFPDEPPDFFSTHASVSYPSRPLPAVPYSATPPLGQQEAKALPPLPGQPPYPNASEGYMRDAQGQYVPRSTSLVNHSNTPQVPQPLRSKTDAEERKLRQQAARTSAYSTDQNTPASASVVVDLPAIAKRFAPSKLGAPDFKKCDEPWSLMSLLKWLIVVTNPEQNTELKEADVKEALVALFTNKVPTMNITDAEVLSKQVVTDLFQAGTLVRTEEWVKIVPGFISGVIFQLTQSGCYTPTVHGHLIPSMRCYSPKCQRSLKKVNLQTLPAGSSTKGWAEYYGLSKEDIEGKDKKVIELQNVLHEVVTSEELFMSSINVLRTVFRDPLGRSEPSVITPKRKDKFVKDVFGKIDAVKVANEEHLLPQLKYRQMEQGPWVVGFSDIFRQWIRKAKSAYIDYANDFPRADHLVRQELDRNIDFRQFVERAQKDKATNRLPLDNFLKAPILRLQRYPFLIQSVLKNMKLDSQEKTNLEIACDEIKAVALECDHRVSEMQRKVDLADLGQRLILRPGMQKEVELNLDHFGRQLYHRGDLQRMGNTRFTWLDCHALLFDHYLILAKTVAQTVTEGGKTDRYDVSRLPIPMDLLILESVNDPPVQKSSYIRGITSVREAAGRTASPMDPGALGRTPSNQSPGPGGLAHVNTAASSNSLNPVTSLGEGKDADRILYPLKLKHLGRESYTLFALTQQSRDQWVEKIVEAKTKHAAALHAQNAEPFRLRVMADSAFVYDAFGGSGKGVTIKGTPVDRAIKEVEHRFKDTGRPGPICRARVNCATSFSTPYPGKQMVAVGTDFGVYFAELDNPRGWTKAISMTRVTQVAVLEEFNLFLLISDKSLIAYHLDVICPSDRTAPAPARDDVRKAPQKLSGSKDVGFFVTGKMKERTLVFYKKREQLNSVFKVLEPVYQKSTEKKRTGLFKRGNTEFFRDYDEFYIPTECSGMNLFHSSLAVSTNRGFEVLTLDKKQPWSVPELKAEHVQNIAHTIKDQRPISMLRLSDQEFILCYDRCAVYVNKHGDVSRSVVMNFVGVAQNAALYGPYLVLFDNDFVEIRNAQNGRLKQIIAGREVKCLDDGTNWSANGPPQTNGIVNGPTAQAARTLKLVMQHPEQDKTQIVVELLLNENMKE</sequence>
<dbReference type="CDD" id="cd00160">
    <property type="entry name" value="RhoGEF"/>
    <property type="match status" value="1"/>
</dbReference>
<accession>A0ABR0EME4</accession>
<feature type="region of interest" description="Disordered" evidence="3">
    <location>
        <begin position="1216"/>
        <end position="1248"/>
    </location>
</feature>
<protein>
    <submittedName>
        <fullName evidence="7">Uncharacterized protein</fullName>
    </submittedName>
</protein>
<feature type="compositionally biased region" description="Low complexity" evidence="3">
    <location>
        <begin position="41"/>
        <end position="56"/>
    </location>
</feature>
<dbReference type="InterPro" id="IPR000219">
    <property type="entry name" value="DH_dom"/>
</dbReference>
<gene>
    <name evidence="7" type="ORF">PRZ48_005845</name>
</gene>
<feature type="compositionally biased region" description="Low complexity" evidence="3">
    <location>
        <begin position="218"/>
        <end position="238"/>
    </location>
</feature>
<feature type="domain" description="DH" evidence="5">
    <location>
        <begin position="901"/>
        <end position="1093"/>
    </location>
</feature>
<dbReference type="PROSITE" id="PS50219">
    <property type="entry name" value="CNH"/>
    <property type="match status" value="1"/>
</dbReference>
<evidence type="ECO:0000259" key="4">
    <source>
        <dbReference type="PROSITE" id="PS50003"/>
    </source>
</evidence>
<feature type="compositionally biased region" description="Polar residues" evidence="3">
    <location>
        <begin position="705"/>
        <end position="718"/>
    </location>
</feature>
<evidence type="ECO:0000259" key="6">
    <source>
        <dbReference type="PROSITE" id="PS50219"/>
    </source>
</evidence>
<dbReference type="InterPro" id="IPR041675">
    <property type="entry name" value="PH_5"/>
</dbReference>
<keyword evidence="2" id="KW-0344">Guanine-nucleotide releasing factor</keyword>
<dbReference type="PANTHER" id="PTHR46572">
    <property type="entry name" value="RHO1 GDP-GTP EXCHANGE PROTEIN 1-RELATED"/>
    <property type="match status" value="1"/>
</dbReference>
<feature type="compositionally biased region" description="Low complexity" evidence="3">
    <location>
        <begin position="163"/>
        <end position="211"/>
    </location>
</feature>
<dbReference type="InterPro" id="IPR001180">
    <property type="entry name" value="CNH_dom"/>
</dbReference>
<feature type="compositionally biased region" description="Polar residues" evidence="3">
    <location>
        <begin position="73"/>
        <end position="110"/>
    </location>
</feature>
<reference evidence="7 8" key="1">
    <citation type="journal article" date="2023" name="G3 (Bethesda)">
        <title>A chromosome-level genome assembly of Zasmidium syzygii isolated from banana leaves.</title>
        <authorList>
            <person name="van Westerhoven A.C."/>
            <person name="Mehrabi R."/>
            <person name="Talebi R."/>
            <person name="Steentjes M.B.F."/>
            <person name="Corcolon B."/>
            <person name="Chong P.A."/>
            <person name="Kema G.H.J."/>
            <person name="Seidl M.F."/>
        </authorList>
    </citation>
    <scope>NUCLEOTIDE SEQUENCE [LARGE SCALE GENOMIC DNA]</scope>
    <source>
        <strain evidence="7 8">P124</strain>
    </source>
</reference>
<feature type="compositionally biased region" description="Polar residues" evidence="3">
    <location>
        <begin position="283"/>
        <end position="296"/>
    </location>
</feature>
<dbReference type="Pfam" id="PF00780">
    <property type="entry name" value="CNH"/>
    <property type="match status" value="1"/>
</dbReference>
<feature type="compositionally biased region" description="Polar residues" evidence="3">
    <location>
        <begin position="675"/>
        <end position="685"/>
    </location>
</feature>
<proteinExistence type="predicted"/>
<dbReference type="Pfam" id="PF15405">
    <property type="entry name" value="PH_5"/>
    <property type="match status" value="1"/>
</dbReference>
<feature type="domain" description="CNH" evidence="6">
    <location>
        <begin position="1370"/>
        <end position="1676"/>
    </location>
</feature>
<feature type="compositionally biased region" description="Low complexity" evidence="3">
    <location>
        <begin position="1"/>
        <end position="22"/>
    </location>
</feature>
<dbReference type="SUPFAM" id="SSF50729">
    <property type="entry name" value="PH domain-like"/>
    <property type="match status" value="1"/>
</dbReference>
<keyword evidence="8" id="KW-1185">Reference proteome</keyword>
<dbReference type="InterPro" id="IPR052233">
    <property type="entry name" value="Rho-type_GEFs"/>
</dbReference>
<dbReference type="SUPFAM" id="SSF48065">
    <property type="entry name" value="DBL homology domain (DH-domain)"/>
    <property type="match status" value="1"/>
</dbReference>
<dbReference type="Pfam" id="PF00621">
    <property type="entry name" value="RhoGEF"/>
    <property type="match status" value="1"/>
</dbReference>
<evidence type="ECO:0000256" key="2">
    <source>
        <dbReference type="ARBA" id="ARBA00022658"/>
    </source>
</evidence>
<dbReference type="InterPro" id="IPR035899">
    <property type="entry name" value="DBL_dom_sf"/>
</dbReference>
<feature type="compositionally biased region" description="Low complexity" evidence="3">
    <location>
        <begin position="254"/>
        <end position="270"/>
    </location>
</feature>
<feature type="region of interest" description="Disordered" evidence="3">
    <location>
        <begin position="523"/>
        <end position="549"/>
    </location>
</feature>
<evidence type="ECO:0000259" key="5">
    <source>
        <dbReference type="PROSITE" id="PS50010"/>
    </source>
</evidence>